<dbReference type="SUPFAM" id="SSF57863">
    <property type="entry name" value="ArfGap/RecO-like zinc finger"/>
    <property type="match status" value="1"/>
</dbReference>
<sequence>MPSKKKTIMQTLCCCYPCFISKSETMGLLPSGVVNNRKQLFFVIPKTKIVSKDSKPKMADVNRKRLFELLKRPGNNTCVDCGASEPEWASYNLGIFLCTQCADFHRSLGPHISKVKSIRSDHWDTSQVDMMENGGNHRAHVKYEIHVPVCYRRPLAHDVQVLKEEWIRAKYEREEFIHIDKQVYLSGRMEGILWKRGKEDGRFNPRKFVLNEADDTLKYYVKEVSNKDIIHWYTAIRSAKLNRLQVAFPGTSELELARHLTRDFLKEGWLRKMGPRSGDSYKLRWCSLDDRKLMYLENPLDPYPKGEIFLGYHGYGIKPKVPEGVKTYGFGFTLQTPERLFVFGSDRDQDRQEWLTALQQVIDRPLTPQDNFMAANLVKKRSTLASSLQLLRVL</sequence>
<dbReference type="PRINTS" id="PR00405">
    <property type="entry name" value="REVINTRACTNG"/>
</dbReference>
<dbReference type="SMART" id="SM00233">
    <property type="entry name" value="PH"/>
    <property type="match status" value="1"/>
</dbReference>
<dbReference type="CDD" id="cd01251">
    <property type="entry name" value="PH2_ADAP"/>
    <property type="match status" value="1"/>
</dbReference>
<evidence type="ECO:0000259" key="3">
    <source>
        <dbReference type="PROSITE" id="PS50115"/>
    </source>
</evidence>
<reference evidence="5" key="1">
    <citation type="submission" date="2025-08" db="UniProtKB">
        <authorList>
            <consortium name="RefSeq"/>
        </authorList>
    </citation>
    <scope>IDENTIFICATION</scope>
    <source>
        <tissue evidence="5">Muscle</tissue>
    </source>
</reference>
<dbReference type="InterPro" id="IPR001164">
    <property type="entry name" value="ArfGAP_dom"/>
</dbReference>
<dbReference type="InterPro" id="IPR038508">
    <property type="entry name" value="ArfGAP_dom_sf"/>
</dbReference>
<dbReference type="PANTHER" id="PTHR46021">
    <property type="entry name" value="ARF-GAP WITH DUAL PH DOMAIN-CONTAINING PROTEIN 1-LIKE PROTEIN"/>
    <property type="match status" value="1"/>
</dbReference>
<dbReference type="InterPro" id="IPR037278">
    <property type="entry name" value="ARFGAP/RecO"/>
</dbReference>
<dbReference type="InterPro" id="IPR001849">
    <property type="entry name" value="PH_domain"/>
</dbReference>
<dbReference type="PROSITE" id="PS50003">
    <property type="entry name" value="PH_DOMAIN"/>
    <property type="match status" value="1"/>
</dbReference>
<keyword evidence="4" id="KW-1185">Reference proteome</keyword>
<feature type="domain" description="PH" evidence="2">
    <location>
        <begin position="263"/>
        <end position="363"/>
    </location>
</feature>
<name>A0ABM1BQ28_LIMPO</name>
<accession>A0ABM1BQ28</accession>
<dbReference type="InterPro" id="IPR037851">
    <property type="entry name" value="PH2_ADAP"/>
</dbReference>
<evidence type="ECO:0000256" key="1">
    <source>
        <dbReference type="PROSITE-ProRule" id="PRU00288"/>
    </source>
</evidence>
<feature type="domain" description="Arf-GAP" evidence="3">
    <location>
        <begin position="63"/>
        <end position="184"/>
    </location>
</feature>
<dbReference type="Proteomes" id="UP000694941">
    <property type="component" value="Unplaced"/>
</dbReference>
<dbReference type="Pfam" id="PF00169">
    <property type="entry name" value="PH"/>
    <property type="match status" value="1"/>
</dbReference>
<dbReference type="Pfam" id="PF01412">
    <property type="entry name" value="ArfGap"/>
    <property type="match status" value="1"/>
</dbReference>
<evidence type="ECO:0000313" key="5">
    <source>
        <dbReference type="RefSeq" id="XP_013786468.1"/>
    </source>
</evidence>
<dbReference type="SMART" id="SM00105">
    <property type="entry name" value="ArfGap"/>
    <property type="match status" value="1"/>
</dbReference>
<dbReference type="PROSITE" id="PS50115">
    <property type="entry name" value="ARFGAP"/>
    <property type="match status" value="1"/>
</dbReference>
<protein>
    <submittedName>
        <fullName evidence="5">Arf-GAP with dual PH domain-containing protein 1-like</fullName>
    </submittedName>
</protein>
<evidence type="ECO:0000313" key="4">
    <source>
        <dbReference type="Proteomes" id="UP000694941"/>
    </source>
</evidence>
<dbReference type="Gene3D" id="1.10.220.150">
    <property type="entry name" value="Arf GTPase activating protein"/>
    <property type="match status" value="1"/>
</dbReference>
<keyword evidence="1" id="KW-0479">Metal-binding</keyword>
<dbReference type="InterPro" id="IPR011993">
    <property type="entry name" value="PH-like_dom_sf"/>
</dbReference>
<dbReference type="RefSeq" id="XP_013786468.1">
    <property type="nucleotide sequence ID" value="XM_013931014.2"/>
</dbReference>
<dbReference type="CDD" id="cd08832">
    <property type="entry name" value="ArfGap_ADAP"/>
    <property type="match status" value="1"/>
</dbReference>
<proteinExistence type="predicted"/>
<keyword evidence="1" id="KW-0862">Zinc</keyword>
<dbReference type="GeneID" id="106470454"/>
<dbReference type="InterPro" id="IPR052589">
    <property type="entry name" value="Arf-GAP_dual-PH_domain"/>
</dbReference>
<evidence type="ECO:0000259" key="2">
    <source>
        <dbReference type="PROSITE" id="PS50003"/>
    </source>
</evidence>
<organism evidence="4 5">
    <name type="scientific">Limulus polyphemus</name>
    <name type="common">Atlantic horseshoe crab</name>
    <dbReference type="NCBI Taxonomy" id="6850"/>
    <lineage>
        <taxon>Eukaryota</taxon>
        <taxon>Metazoa</taxon>
        <taxon>Ecdysozoa</taxon>
        <taxon>Arthropoda</taxon>
        <taxon>Chelicerata</taxon>
        <taxon>Merostomata</taxon>
        <taxon>Xiphosura</taxon>
        <taxon>Limulidae</taxon>
        <taxon>Limulus</taxon>
    </lineage>
</organism>
<dbReference type="SUPFAM" id="SSF50729">
    <property type="entry name" value="PH domain-like"/>
    <property type="match status" value="2"/>
</dbReference>
<gene>
    <name evidence="5" type="primary">LOC106470454</name>
</gene>
<dbReference type="PANTHER" id="PTHR46021:SF2">
    <property type="entry name" value="ARF-GAP WITH DUAL PH DOMAIN-CONTAINING PROTEIN 1"/>
    <property type="match status" value="1"/>
</dbReference>
<keyword evidence="1" id="KW-0863">Zinc-finger</keyword>
<dbReference type="Gene3D" id="2.30.29.30">
    <property type="entry name" value="Pleckstrin-homology domain (PH domain)/Phosphotyrosine-binding domain (PTB)"/>
    <property type="match status" value="2"/>
</dbReference>